<gene>
    <name evidence="1" type="ORF">SAMN04488543_0755</name>
</gene>
<evidence type="ECO:0000313" key="2">
    <source>
        <dbReference type="Proteomes" id="UP000199092"/>
    </source>
</evidence>
<evidence type="ECO:0000313" key="1">
    <source>
        <dbReference type="EMBL" id="SDR92226.1"/>
    </source>
</evidence>
<proteinExistence type="predicted"/>
<evidence type="ECO:0008006" key="3">
    <source>
        <dbReference type="Google" id="ProtNLM"/>
    </source>
</evidence>
<dbReference type="STRING" id="546871.SAMN04488543_0755"/>
<protein>
    <recommendedName>
        <fullName evidence="3">Transcriptional regulator, AbiEi antitoxin, Type IV TA system</fullName>
    </recommendedName>
</protein>
<dbReference type="RefSeq" id="WP_091410318.1">
    <property type="nucleotide sequence ID" value="NZ_LT629749.1"/>
</dbReference>
<sequence>MRADDDVGRHRQLLQATVPQLGGGVVSHLSAAVLHGLPLPVGGLRHVQVTQPAARSGRRRGHVHRFAAPLPAEDVTLLDGLAVTTLARTVVDLGRALPFADAVAVADAALRQGLDGGELRLVLEQATGRPGVARARRVVAFADGRSESAGESRSRVLLHRIGLPPSTLQLVVLDEQGCFVGRSDFGWQEHRTLGEFDGRVTYGRLLRPGETAADVVHREKRREDALRDQGWEMVRWGSVDLHHEQALAERLRRAFRRGDARAPRG</sequence>
<keyword evidence="2" id="KW-1185">Reference proteome</keyword>
<reference evidence="1 2" key="1">
    <citation type="submission" date="2016-10" db="EMBL/GenBank/DDBJ databases">
        <authorList>
            <person name="de Groot N.N."/>
        </authorList>
    </citation>
    <scope>NUCLEOTIDE SEQUENCE [LARGE SCALE GENOMIC DNA]</scope>
    <source>
        <strain evidence="1 2">DSM 21741</strain>
    </source>
</reference>
<dbReference type="OrthoDB" id="5143202at2"/>
<organism evidence="1 2">
    <name type="scientific">Friedmanniella luteola</name>
    <dbReference type="NCBI Taxonomy" id="546871"/>
    <lineage>
        <taxon>Bacteria</taxon>
        <taxon>Bacillati</taxon>
        <taxon>Actinomycetota</taxon>
        <taxon>Actinomycetes</taxon>
        <taxon>Propionibacteriales</taxon>
        <taxon>Nocardioidaceae</taxon>
        <taxon>Friedmanniella</taxon>
    </lineage>
</organism>
<dbReference type="Proteomes" id="UP000199092">
    <property type="component" value="Chromosome I"/>
</dbReference>
<name>A0A1H1MZR4_9ACTN</name>
<dbReference type="AlphaFoldDB" id="A0A1H1MZR4"/>
<accession>A0A1H1MZR4</accession>
<dbReference type="EMBL" id="LT629749">
    <property type="protein sequence ID" value="SDR92226.1"/>
    <property type="molecule type" value="Genomic_DNA"/>
</dbReference>